<keyword evidence="7 9" id="KW-0472">Membrane</keyword>
<dbReference type="Pfam" id="PF01741">
    <property type="entry name" value="MscL"/>
    <property type="match status" value="1"/>
</dbReference>
<feature type="transmembrane region" description="Helical" evidence="9">
    <location>
        <begin position="69"/>
        <end position="90"/>
    </location>
</feature>
<sequence length="125" mass="13589">MLKGFKDFINRGNVVELAVAVVIGAAFSPVISSLTEKVIMPLISALFGQPKFDHIGEFHIGQTAIQPGFFLTAVANFIIVAAAIYFAVVMPMNALKARKKVEPETTPPAQDIQLLTEIRDLLAHK</sequence>
<organism evidence="10 11">
    <name type="scientific">Arcanobacterium pinnipediorum</name>
    <dbReference type="NCBI Taxonomy" id="1503041"/>
    <lineage>
        <taxon>Bacteria</taxon>
        <taxon>Bacillati</taxon>
        <taxon>Actinomycetota</taxon>
        <taxon>Actinomycetes</taxon>
        <taxon>Actinomycetales</taxon>
        <taxon>Actinomycetaceae</taxon>
        <taxon>Arcanobacterium</taxon>
    </lineage>
</organism>
<comment type="function">
    <text evidence="9">Channel that opens in response to stretch forces in the membrane lipid bilayer. May participate in the regulation of osmotic pressure changes within the cell.</text>
</comment>
<dbReference type="InterPro" id="IPR036019">
    <property type="entry name" value="MscL_channel"/>
</dbReference>
<dbReference type="PANTHER" id="PTHR30266:SF2">
    <property type="entry name" value="LARGE-CONDUCTANCE MECHANOSENSITIVE CHANNEL"/>
    <property type="match status" value="1"/>
</dbReference>
<dbReference type="InterPro" id="IPR037673">
    <property type="entry name" value="MSC/AndL"/>
</dbReference>
<dbReference type="InterPro" id="IPR001185">
    <property type="entry name" value="MS_channel"/>
</dbReference>
<evidence type="ECO:0000256" key="3">
    <source>
        <dbReference type="ARBA" id="ARBA00022475"/>
    </source>
</evidence>
<evidence type="ECO:0000256" key="9">
    <source>
        <dbReference type="HAMAP-Rule" id="MF_00115"/>
    </source>
</evidence>
<protein>
    <recommendedName>
        <fullName evidence="9">Large-conductance mechanosensitive channel</fullName>
    </recommendedName>
</protein>
<keyword evidence="8 9" id="KW-0407">Ion channel</keyword>
<dbReference type="NCBIfam" id="TIGR00220">
    <property type="entry name" value="mscL"/>
    <property type="match status" value="1"/>
</dbReference>
<dbReference type="RefSeq" id="WP_252673114.1">
    <property type="nucleotide sequence ID" value="NZ_CP099547.1"/>
</dbReference>
<proteinExistence type="inferred from homology"/>
<dbReference type="Gene3D" id="1.10.1200.120">
    <property type="entry name" value="Large-conductance mechanosensitive channel, MscL, domain 1"/>
    <property type="match status" value="1"/>
</dbReference>
<evidence type="ECO:0000256" key="2">
    <source>
        <dbReference type="ARBA" id="ARBA00022448"/>
    </source>
</evidence>
<evidence type="ECO:0000256" key="6">
    <source>
        <dbReference type="ARBA" id="ARBA00023065"/>
    </source>
</evidence>
<dbReference type="PRINTS" id="PR01264">
    <property type="entry name" value="MECHCHANNEL"/>
</dbReference>
<feature type="transmembrane region" description="Helical" evidence="9">
    <location>
        <begin position="12"/>
        <end position="31"/>
    </location>
</feature>
<evidence type="ECO:0000313" key="11">
    <source>
        <dbReference type="Proteomes" id="UP001056109"/>
    </source>
</evidence>
<name>A0ABY5AGW0_9ACTO</name>
<reference evidence="10" key="1">
    <citation type="submission" date="2022-06" db="EMBL/GenBank/DDBJ databases">
        <title>Complete Genome Sequence of Arcanobacterium pinnipediorum strain DSM 28752 isolated from a harbour seal.</title>
        <authorList>
            <person name="Borowiak M."/>
            <person name="Kreitlow A."/>
            <person name="Alssahen M."/>
            <person name="Malorny B."/>
            <person name="Laemmler C."/>
            <person name="Prenger-Berninghoff E."/>
            <person name="Siebert U."/>
            <person name="Ploetz M."/>
            <person name="Abdulmawjood A."/>
        </authorList>
    </citation>
    <scope>NUCLEOTIDE SEQUENCE</scope>
    <source>
        <strain evidence="10">DSM 28752</strain>
    </source>
</reference>
<keyword evidence="6 9" id="KW-0406">Ion transport</keyword>
<keyword evidence="3 9" id="KW-1003">Cell membrane</keyword>
<evidence type="ECO:0000256" key="7">
    <source>
        <dbReference type="ARBA" id="ARBA00023136"/>
    </source>
</evidence>
<evidence type="ECO:0000313" key="10">
    <source>
        <dbReference type="EMBL" id="USR79240.1"/>
    </source>
</evidence>
<dbReference type="PANTHER" id="PTHR30266">
    <property type="entry name" value="MECHANOSENSITIVE CHANNEL MSCL"/>
    <property type="match status" value="1"/>
</dbReference>
<keyword evidence="4 9" id="KW-0812">Transmembrane</keyword>
<dbReference type="Proteomes" id="UP001056109">
    <property type="component" value="Chromosome"/>
</dbReference>
<evidence type="ECO:0000256" key="1">
    <source>
        <dbReference type="ARBA" id="ARBA00004141"/>
    </source>
</evidence>
<comment type="similarity">
    <text evidence="9">Belongs to the MscL family.</text>
</comment>
<comment type="subunit">
    <text evidence="9">Homopentamer.</text>
</comment>
<dbReference type="HAMAP" id="MF_00115">
    <property type="entry name" value="MscL"/>
    <property type="match status" value="1"/>
</dbReference>
<keyword evidence="5 9" id="KW-1133">Transmembrane helix</keyword>
<keyword evidence="2 9" id="KW-0813">Transport</keyword>
<evidence type="ECO:0000256" key="5">
    <source>
        <dbReference type="ARBA" id="ARBA00022989"/>
    </source>
</evidence>
<keyword evidence="11" id="KW-1185">Reference proteome</keyword>
<accession>A0ABY5AGW0</accession>
<dbReference type="SUPFAM" id="SSF81330">
    <property type="entry name" value="Gated mechanosensitive channel"/>
    <property type="match status" value="1"/>
</dbReference>
<evidence type="ECO:0000256" key="8">
    <source>
        <dbReference type="ARBA" id="ARBA00023303"/>
    </source>
</evidence>
<dbReference type="EMBL" id="CP099547">
    <property type="protein sequence ID" value="USR79240.1"/>
    <property type="molecule type" value="Genomic_DNA"/>
</dbReference>
<comment type="subcellular location">
    <subcellularLocation>
        <location evidence="9">Cell membrane</location>
        <topology evidence="9">Multi-pass membrane protein</topology>
    </subcellularLocation>
    <subcellularLocation>
        <location evidence="1">Membrane</location>
        <topology evidence="1">Multi-pass membrane protein</topology>
    </subcellularLocation>
</comment>
<evidence type="ECO:0000256" key="4">
    <source>
        <dbReference type="ARBA" id="ARBA00022692"/>
    </source>
</evidence>
<gene>
    <name evidence="9 10" type="primary">mscL</name>
    <name evidence="10" type="ORF">NG665_07630</name>
</gene>